<gene>
    <name evidence="1" type="ORF">TVAG_379210</name>
</gene>
<reference evidence="1" key="2">
    <citation type="journal article" date="2007" name="Science">
        <title>Draft genome sequence of the sexually transmitted pathogen Trichomonas vaginalis.</title>
        <authorList>
            <person name="Carlton J.M."/>
            <person name="Hirt R.P."/>
            <person name="Silva J.C."/>
            <person name="Delcher A.L."/>
            <person name="Schatz M."/>
            <person name="Zhao Q."/>
            <person name="Wortman J.R."/>
            <person name="Bidwell S.L."/>
            <person name="Alsmark U.C.M."/>
            <person name="Besteiro S."/>
            <person name="Sicheritz-Ponten T."/>
            <person name="Noel C.J."/>
            <person name="Dacks J.B."/>
            <person name="Foster P.G."/>
            <person name="Simillion C."/>
            <person name="Van de Peer Y."/>
            <person name="Miranda-Saavedra D."/>
            <person name="Barton G.J."/>
            <person name="Westrop G.D."/>
            <person name="Mueller S."/>
            <person name="Dessi D."/>
            <person name="Fiori P.L."/>
            <person name="Ren Q."/>
            <person name="Paulsen I."/>
            <person name="Zhang H."/>
            <person name="Bastida-Corcuera F.D."/>
            <person name="Simoes-Barbosa A."/>
            <person name="Brown M.T."/>
            <person name="Hayes R.D."/>
            <person name="Mukherjee M."/>
            <person name="Okumura C.Y."/>
            <person name="Schneider R."/>
            <person name="Smith A.J."/>
            <person name="Vanacova S."/>
            <person name="Villalvazo M."/>
            <person name="Haas B.J."/>
            <person name="Pertea M."/>
            <person name="Feldblyum T.V."/>
            <person name="Utterback T.R."/>
            <person name="Shu C.L."/>
            <person name="Osoegawa K."/>
            <person name="de Jong P.J."/>
            <person name="Hrdy I."/>
            <person name="Horvathova L."/>
            <person name="Zubacova Z."/>
            <person name="Dolezal P."/>
            <person name="Malik S.B."/>
            <person name="Logsdon J.M. Jr."/>
            <person name="Henze K."/>
            <person name="Gupta A."/>
            <person name="Wang C.C."/>
            <person name="Dunne R.L."/>
            <person name="Upcroft J.A."/>
            <person name="Upcroft P."/>
            <person name="White O."/>
            <person name="Salzberg S.L."/>
            <person name="Tang P."/>
            <person name="Chiu C.-H."/>
            <person name="Lee Y.-S."/>
            <person name="Embley T.M."/>
            <person name="Coombs G.H."/>
            <person name="Mottram J.C."/>
            <person name="Tachezy J."/>
            <person name="Fraser-Liggett C.M."/>
            <person name="Johnson P.J."/>
        </authorList>
    </citation>
    <scope>NUCLEOTIDE SEQUENCE [LARGE SCALE GENOMIC DNA]</scope>
    <source>
        <strain evidence="1">G3</strain>
    </source>
</reference>
<reference evidence="1" key="1">
    <citation type="submission" date="2006-10" db="EMBL/GenBank/DDBJ databases">
        <authorList>
            <person name="Amadeo P."/>
            <person name="Zhao Q."/>
            <person name="Wortman J."/>
            <person name="Fraser-Liggett C."/>
            <person name="Carlton J."/>
        </authorList>
    </citation>
    <scope>NUCLEOTIDE SEQUENCE</scope>
    <source>
        <strain evidence="1">G3</strain>
    </source>
</reference>
<evidence type="ECO:0000313" key="2">
    <source>
        <dbReference type="Proteomes" id="UP000001542"/>
    </source>
</evidence>
<protein>
    <submittedName>
        <fullName evidence="1">Uncharacterized protein</fullName>
    </submittedName>
</protein>
<sequence>MSEKPMSIEFVNKKCGERITSLVNTLKGSFPDKYEVVKSVEADKILNKLEDSPGEVFKPILSADFPALETKLQKFDLPLHSCSKYNYYFTPTVPKNLLDEAPNDFTHEKMEVLSESRQEHQRLLWIYQDRITYEHSSHSNSTFHSPFKSAIDFIAKQHDLPKIPVPEADPGIVQEKVDAQRRRMQSLSSHVINKQKMLAKMIKDRELFQHEYSNILDEQKKPVNELQIPFPFAKLFDEDSKK</sequence>
<dbReference type="KEGG" id="tva:5467997"/>
<dbReference type="VEuPathDB" id="TrichDB:TVAG_379210"/>
<keyword evidence="2" id="KW-1185">Reference proteome</keyword>
<organism evidence="1 2">
    <name type="scientific">Trichomonas vaginalis (strain ATCC PRA-98 / G3)</name>
    <dbReference type="NCBI Taxonomy" id="412133"/>
    <lineage>
        <taxon>Eukaryota</taxon>
        <taxon>Metamonada</taxon>
        <taxon>Parabasalia</taxon>
        <taxon>Trichomonadida</taxon>
        <taxon>Trichomonadidae</taxon>
        <taxon>Trichomonas</taxon>
    </lineage>
</organism>
<dbReference type="EMBL" id="DS113184">
    <property type="protein sequence ID" value="EAY22442.1"/>
    <property type="molecule type" value="Genomic_DNA"/>
</dbReference>
<dbReference type="VEuPathDB" id="TrichDB:TVAGG3_0508440"/>
<proteinExistence type="predicted"/>
<dbReference type="RefSeq" id="XP_001583428.1">
    <property type="nucleotide sequence ID" value="XM_001583378.1"/>
</dbReference>
<accession>A2DBB2</accession>
<evidence type="ECO:0000313" key="1">
    <source>
        <dbReference type="EMBL" id="EAY22442.1"/>
    </source>
</evidence>
<dbReference type="AlphaFoldDB" id="A2DBB2"/>
<dbReference type="Proteomes" id="UP000001542">
    <property type="component" value="Unassembled WGS sequence"/>
</dbReference>
<name>A2DBB2_TRIV3</name>
<dbReference type="SMR" id="A2DBB2"/>
<dbReference type="InParanoid" id="A2DBB2"/>